<gene>
    <name evidence="1" type="primary">ymdC</name>
    <name evidence="1" type="ORF">SAMEA4412692_01589</name>
</gene>
<dbReference type="Proteomes" id="UP000215185">
    <property type="component" value="Chromosome 1"/>
</dbReference>
<dbReference type="KEGG" id="smen:SAMEA4412692_1589"/>
<dbReference type="InterPro" id="IPR011009">
    <property type="entry name" value="Kinase-like_dom_sf"/>
</dbReference>
<evidence type="ECO:0000313" key="2">
    <source>
        <dbReference type="Proteomes" id="UP000215185"/>
    </source>
</evidence>
<proteinExistence type="predicted"/>
<name>A0A239SW34_9STRE</name>
<dbReference type="eggNOG" id="COG3231">
    <property type="taxonomic scope" value="Bacteria"/>
</dbReference>
<organism evidence="1 2">
    <name type="scientific">Streptococcus merionis</name>
    <dbReference type="NCBI Taxonomy" id="400065"/>
    <lineage>
        <taxon>Bacteria</taxon>
        <taxon>Bacillati</taxon>
        <taxon>Bacillota</taxon>
        <taxon>Bacilli</taxon>
        <taxon>Lactobacillales</taxon>
        <taxon>Streptococcaceae</taxon>
        <taxon>Streptococcus</taxon>
    </lineage>
</organism>
<dbReference type="Gene3D" id="3.30.200.20">
    <property type="entry name" value="Phosphorylase Kinase, domain 1"/>
    <property type="match status" value="1"/>
</dbReference>
<sequence length="147" mass="16953">MKKKETAVHLADFPEELQDYLRASKIYDSSSRSGAKVLYSDKGYYLKIDDCGKLAQEATVARWFWQKRIGVKVVHYLTADRDYLLTEEAIGQDATHFLGNPEKLCQIMAETLHMLHGLVPSRFPRQNRLADYHGTAMKNYQKGSFYD</sequence>
<protein>
    <submittedName>
        <fullName evidence="1">3'-aminoglycoside phosphotransferase-like protein</fullName>
        <ecNumber evidence="1">2.7.1.95</ecNumber>
    </submittedName>
</protein>
<accession>A0A239SW34</accession>
<keyword evidence="2" id="KW-1185">Reference proteome</keyword>
<reference evidence="1 2" key="1">
    <citation type="submission" date="2017-06" db="EMBL/GenBank/DDBJ databases">
        <authorList>
            <consortium name="Pathogen Informatics"/>
        </authorList>
    </citation>
    <scope>NUCLEOTIDE SEQUENCE [LARGE SCALE GENOMIC DNA]</scope>
    <source>
        <strain evidence="1 2">NCTC13788</strain>
    </source>
</reference>
<dbReference type="STRING" id="1123308.GCA_000380085_00729"/>
<evidence type="ECO:0000313" key="1">
    <source>
        <dbReference type="EMBL" id="SNU89691.1"/>
    </source>
</evidence>
<dbReference type="EC" id="2.7.1.95" evidence="1"/>
<dbReference type="GO" id="GO:0008910">
    <property type="term" value="F:kanamycin kinase activity"/>
    <property type="evidence" value="ECO:0007669"/>
    <property type="project" value="UniProtKB-EC"/>
</dbReference>
<dbReference type="EMBL" id="LT906439">
    <property type="protein sequence ID" value="SNU89691.1"/>
    <property type="molecule type" value="Genomic_DNA"/>
</dbReference>
<dbReference type="AlphaFoldDB" id="A0A239SW34"/>
<dbReference type="SUPFAM" id="SSF56112">
    <property type="entry name" value="Protein kinase-like (PK-like)"/>
    <property type="match status" value="1"/>
</dbReference>
<keyword evidence="1" id="KW-0808">Transferase</keyword>